<dbReference type="Gene3D" id="3.90.226.10">
    <property type="entry name" value="2-enoyl-CoA Hydratase, Chain A, domain 1"/>
    <property type="match status" value="1"/>
</dbReference>
<dbReference type="EMBL" id="BAABJP010000037">
    <property type="protein sequence ID" value="GAA5167440.1"/>
    <property type="molecule type" value="Genomic_DNA"/>
</dbReference>
<comment type="similarity">
    <text evidence="2">Belongs to the enoyl-CoA hydratase/isomerase family.</text>
</comment>
<dbReference type="RefSeq" id="WP_185059870.1">
    <property type="nucleotide sequence ID" value="NZ_BAABJP010000037.1"/>
</dbReference>
<reference evidence="7" key="1">
    <citation type="journal article" date="2019" name="Int. J. Syst. Evol. Microbiol.">
        <title>The Global Catalogue of Microorganisms (GCM) 10K type strain sequencing project: providing services to taxonomists for standard genome sequencing and annotation.</title>
        <authorList>
            <consortium name="The Broad Institute Genomics Platform"/>
            <consortium name="The Broad Institute Genome Sequencing Center for Infectious Disease"/>
            <person name="Wu L."/>
            <person name="Ma J."/>
        </authorList>
    </citation>
    <scope>NUCLEOTIDE SEQUENCE [LARGE SCALE GENOMIC DNA]</scope>
    <source>
        <strain evidence="7">JCM 18303</strain>
    </source>
</reference>
<organism evidence="6 7">
    <name type="scientific">Pseudonocardia eucalypti</name>
    <dbReference type="NCBI Taxonomy" id="648755"/>
    <lineage>
        <taxon>Bacteria</taxon>
        <taxon>Bacillati</taxon>
        <taxon>Actinomycetota</taxon>
        <taxon>Actinomycetes</taxon>
        <taxon>Pseudonocardiales</taxon>
        <taxon>Pseudonocardiaceae</taxon>
        <taxon>Pseudonocardia</taxon>
    </lineage>
</organism>
<evidence type="ECO:0000256" key="4">
    <source>
        <dbReference type="ARBA" id="ARBA00023098"/>
    </source>
</evidence>
<keyword evidence="4" id="KW-0443">Lipid metabolism</keyword>
<evidence type="ECO:0000313" key="7">
    <source>
        <dbReference type="Proteomes" id="UP001428817"/>
    </source>
</evidence>
<evidence type="ECO:0000256" key="2">
    <source>
        <dbReference type="ARBA" id="ARBA00005254"/>
    </source>
</evidence>
<keyword evidence="5" id="KW-0413">Isomerase</keyword>
<dbReference type="Gene3D" id="1.10.12.10">
    <property type="entry name" value="Lyase 2-enoyl-coa Hydratase, Chain A, domain 2"/>
    <property type="match status" value="1"/>
</dbReference>
<keyword evidence="3" id="KW-0276">Fatty acid metabolism</keyword>
<evidence type="ECO:0000313" key="6">
    <source>
        <dbReference type="EMBL" id="GAA5167440.1"/>
    </source>
</evidence>
<name>A0ABP9QU19_9PSEU</name>
<accession>A0ABP9QU19</accession>
<protein>
    <submittedName>
        <fullName evidence="6">Crotonase/enoyl-CoA hydratase family protein</fullName>
    </submittedName>
</protein>
<dbReference type="Proteomes" id="UP001428817">
    <property type="component" value="Unassembled WGS sequence"/>
</dbReference>
<dbReference type="NCBIfam" id="NF005699">
    <property type="entry name" value="PRK07509.1"/>
    <property type="match status" value="1"/>
</dbReference>
<evidence type="ECO:0000256" key="1">
    <source>
        <dbReference type="ARBA" id="ARBA00005005"/>
    </source>
</evidence>
<evidence type="ECO:0000256" key="3">
    <source>
        <dbReference type="ARBA" id="ARBA00022832"/>
    </source>
</evidence>
<dbReference type="CDD" id="cd06558">
    <property type="entry name" value="crotonase-like"/>
    <property type="match status" value="1"/>
</dbReference>
<sequence length="288" mass="30878">MSETIVGAGGTVRAVIDGGVADVRLNRPEKLNALNNAMFEDLLEVGLTVRRWRGIRAVVLSGEGRAFCAGLDYSAFSAMAADQDWREPETDRRELLDPDDDLVELNRGQRAACVWDTVPAPVIAAINGPAFGGGLQLALTSNIRIVAPEATLSVAEVRWGLIPDMAGTQLLPRLVGMDVAMELTLTGRVITGEEAARNGLATRVADNPREEALALAREIAEKNPDAVRAAKSLLDSAWYLTIGEGLAGERRAMAKIARSPNQREAVAARLAKRKPVFSDDSTLSELPT</sequence>
<dbReference type="InterPro" id="IPR014748">
    <property type="entry name" value="Enoyl-CoA_hydra_C"/>
</dbReference>
<gene>
    <name evidence="6" type="ORF">GCM10023321_60170</name>
</gene>
<dbReference type="SUPFAM" id="SSF52096">
    <property type="entry name" value="ClpP/crotonase"/>
    <property type="match status" value="1"/>
</dbReference>
<dbReference type="PANTHER" id="PTHR43149">
    <property type="entry name" value="ENOYL-COA HYDRATASE"/>
    <property type="match status" value="1"/>
</dbReference>
<dbReference type="InterPro" id="IPR029045">
    <property type="entry name" value="ClpP/crotonase-like_dom_sf"/>
</dbReference>
<dbReference type="PANTHER" id="PTHR43149:SF1">
    <property type="entry name" value="DELTA(3,5)-DELTA(2,4)-DIENOYL-COA ISOMERASE, MITOCHONDRIAL"/>
    <property type="match status" value="1"/>
</dbReference>
<dbReference type="InterPro" id="IPR001753">
    <property type="entry name" value="Enoyl-CoA_hydra/iso"/>
</dbReference>
<dbReference type="InterPro" id="IPR045002">
    <property type="entry name" value="Ech1-like"/>
</dbReference>
<comment type="caution">
    <text evidence="6">The sequence shown here is derived from an EMBL/GenBank/DDBJ whole genome shotgun (WGS) entry which is preliminary data.</text>
</comment>
<keyword evidence="7" id="KW-1185">Reference proteome</keyword>
<comment type="pathway">
    <text evidence="1">Lipid metabolism; fatty acid beta-oxidation.</text>
</comment>
<evidence type="ECO:0000256" key="5">
    <source>
        <dbReference type="ARBA" id="ARBA00023235"/>
    </source>
</evidence>
<proteinExistence type="inferred from homology"/>
<dbReference type="Pfam" id="PF00378">
    <property type="entry name" value="ECH_1"/>
    <property type="match status" value="1"/>
</dbReference>